<proteinExistence type="predicted"/>
<dbReference type="GO" id="GO:0000287">
    <property type="term" value="F:magnesium ion binding"/>
    <property type="evidence" value="ECO:0007669"/>
    <property type="project" value="InterPro"/>
</dbReference>
<protein>
    <submittedName>
        <fullName evidence="3">4'-phosphopantetheinyl transferase superfamily protein</fullName>
    </submittedName>
</protein>
<dbReference type="Pfam" id="PF01648">
    <property type="entry name" value="ACPS"/>
    <property type="match status" value="1"/>
</dbReference>
<feature type="domain" description="4'-phosphopantetheinyl transferase" evidence="2">
    <location>
        <begin position="2"/>
        <end position="110"/>
    </location>
</feature>
<reference evidence="4" key="1">
    <citation type="submission" date="2016-10" db="EMBL/GenBank/DDBJ databases">
        <authorList>
            <person name="Varghese N."/>
            <person name="Submissions S."/>
        </authorList>
    </citation>
    <scope>NUCLEOTIDE SEQUENCE [LARGE SCALE GENOMIC DNA]</scope>
    <source>
        <strain evidence="4">DSM 3695</strain>
    </source>
</reference>
<evidence type="ECO:0000259" key="2">
    <source>
        <dbReference type="Pfam" id="PF01648"/>
    </source>
</evidence>
<dbReference type="GO" id="GO:0008897">
    <property type="term" value="F:holo-[acyl-carrier-protein] synthase activity"/>
    <property type="evidence" value="ECO:0007669"/>
    <property type="project" value="InterPro"/>
</dbReference>
<dbReference type="SUPFAM" id="SSF56214">
    <property type="entry name" value="4'-phosphopantetheinyl transferase"/>
    <property type="match status" value="1"/>
</dbReference>
<evidence type="ECO:0000256" key="1">
    <source>
        <dbReference type="ARBA" id="ARBA00022679"/>
    </source>
</evidence>
<dbReference type="STRING" id="29529.SAMN04488122_3100"/>
<dbReference type="Gene3D" id="3.90.470.20">
    <property type="entry name" value="4'-phosphopantetheinyl transferase domain"/>
    <property type="match status" value="1"/>
</dbReference>
<sequence length="180" mass="20597">MIGNDIIDLPAAAKESRIDRKGFLEKLFLPEEIQSIQCAADPMAATWLLWSCKEAAYKIDHRYTKERKYNPQYFACTLLQQEGSIASGTVTYGRQRCYFRSRITENYIHTYAAITPALLDEISVAISSSPDLLIQQLLPPDEFFYKDEAGIPYIHHRDNDQHTPVSLSHHGRYLGLVKMT</sequence>
<name>A0A1I0RMV3_9BACT</name>
<dbReference type="EMBL" id="FOJG01000001">
    <property type="protein sequence ID" value="SEW42412.1"/>
    <property type="molecule type" value="Genomic_DNA"/>
</dbReference>
<dbReference type="AlphaFoldDB" id="A0A1I0RMV3"/>
<dbReference type="Proteomes" id="UP000199310">
    <property type="component" value="Unassembled WGS sequence"/>
</dbReference>
<dbReference type="InterPro" id="IPR008278">
    <property type="entry name" value="4-PPantetheinyl_Trfase_dom"/>
</dbReference>
<evidence type="ECO:0000313" key="3">
    <source>
        <dbReference type="EMBL" id="SEW42412.1"/>
    </source>
</evidence>
<keyword evidence="4" id="KW-1185">Reference proteome</keyword>
<accession>A0A1I0RMV3</accession>
<organism evidence="3 4">
    <name type="scientific">Chitinophaga arvensicola</name>
    <dbReference type="NCBI Taxonomy" id="29529"/>
    <lineage>
        <taxon>Bacteria</taxon>
        <taxon>Pseudomonadati</taxon>
        <taxon>Bacteroidota</taxon>
        <taxon>Chitinophagia</taxon>
        <taxon>Chitinophagales</taxon>
        <taxon>Chitinophagaceae</taxon>
        <taxon>Chitinophaga</taxon>
    </lineage>
</organism>
<dbReference type="InterPro" id="IPR037143">
    <property type="entry name" value="4-PPantetheinyl_Trfase_dom_sf"/>
</dbReference>
<evidence type="ECO:0000313" key="4">
    <source>
        <dbReference type="Proteomes" id="UP000199310"/>
    </source>
</evidence>
<dbReference type="RefSeq" id="WP_089896166.1">
    <property type="nucleotide sequence ID" value="NZ_FOJG01000001.1"/>
</dbReference>
<dbReference type="OrthoDB" id="663853at2"/>
<keyword evidence="1 3" id="KW-0808">Transferase</keyword>
<gene>
    <name evidence="3" type="ORF">SAMN04488122_3100</name>
</gene>